<evidence type="ECO:0008006" key="2">
    <source>
        <dbReference type="Google" id="ProtNLM"/>
    </source>
</evidence>
<evidence type="ECO:0000313" key="1">
    <source>
        <dbReference type="EMBL" id="SVE02804.1"/>
    </source>
</evidence>
<name>A0A383A530_9ZZZZ</name>
<proteinExistence type="predicted"/>
<sequence length="139" mass="15523">MSHQQLSLWTLTICGCFLTIPDLVMGQDADLGPDLLAPIDGPVPPIPPSVLSRDENGRATGRAVRLTSPLRIDGQLDEAVYTTVPAMSDFVQTEPFEGTAATEKTEVWIFFDDEHVYLMARCWESEPDRITVDEMRRDN</sequence>
<gene>
    <name evidence="1" type="ORF">METZ01_LOCUS455658</name>
</gene>
<dbReference type="AlphaFoldDB" id="A0A383A530"/>
<dbReference type="SUPFAM" id="SSF49344">
    <property type="entry name" value="CBD9-like"/>
    <property type="match status" value="1"/>
</dbReference>
<organism evidence="1">
    <name type="scientific">marine metagenome</name>
    <dbReference type="NCBI Taxonomy" id="408172"/>
    <lineage>
        <taxon>unclassified sequences</taxon>
        <taxon>metagenomes</taxon>
        <taxon>ecological metagenomes</taxon>
    </lineage>
</organism>
<dbReference type="EMBL" id="UINC01189215">
    <property type="protein sequence ID" value="SVE02804.1"/>
    <property type="molecule type" value="Genomic_DNA"/>
</dbReference>
<protein>
    <recommendedName>
        <fullName evidence="2">Carbohydrate-binding domain-containing protein</fullName>
    </recommendedName>
</protein>
<feature type="non-terminal residue" evidence="1">
    <location>
        <position position="139"/>
    </location>
</feature>
<dbReference type="Gene3D" id="2.60.40.1190">
    <property type="match status" value="1"/>
</dbReference>
<reference evidence="1" key="1">
    <citation type="submission" date="2018-05" db="EMBL/GenBank/DDBJ databases">
        <authorList>
            <person name="Lanie J.A."/>
            <person name="Ng W.-L."/>
            <person name="Kazmierczak K.M."/>
            <person name="Andrzejewski T.M."/>
            <person name="Davidsen T.M."/>
            <person name="Wayne K.J."/>
            <person name="Tettelin H."/>
            <person name="Glass J.I."/>
            <person name="Rusch D."/>
            <person name="Podicherti R."/>
            <person name="Tsui H.-C.T."/>
            <person name="Winkler M.E."/>
        </authorList>
    </citation>
    <scope>NUCLEOTIDE SEQUENCE</scope>
</reference>
<accession>A0A383A530</accession>